<gene>
    <name evidence="1" type="ORF">ENSA7_20420</name>
</gene>
<evidence type="ECO:0000313" key="1">
    <source>
        <dbReference type="EMBL" id="PRQ08415.1"/>
    </source>
</evidence>
<protein>
    <submittedName>
        <fullName evidence="1">Uncharacterized protein</fullName>
    </submittedName>
</protein>
<sequence>MQLRRVSFGGDLELMTARNHVERGLPRPNRDAVEGQARVLGGAADGELRRPCLRGEGLRYLCIELGELRRDCIE</sequence>
<reference evidence="1 2" key="1">
    <citation type="submission" date="2018-03" db="EMBL/GenBank/DDBJ databases">
        <title>Draft Genome Sequences of the Obligatory Marine Myxobacteria Enhygromyxa salina SWB007.</title>
        <authorList>
            <person name="Poehlein A."/>
            <person name="Moghaddam J.A."/>
            <person name="Harms H."/>
            <person name="Alanjari M."/>
            <person name="Koenig G.M."/>
            <person name="Daniel R."/>
            <person name="Schaeberle T.F."/>
        </authorList>
    </citation>
    <scope>NUCLEOTIDE SEQUENCE [LARGE SCALE GENOMIC DNA]</scope>
    <source>
        <strain evidence="1 2">SWB007</strain>
    </source>
</reference>
<accession>A0A2S9YTH2</accession>
<dbReference type="AlphaFoldDB" id="A0A2S9YTH2"/>
<dbReference type="Proteomes" id="UP000238823">
    <property type="component" value="Unassembled WGS sequence"/>
</dbReference>
<name>A0A2S9YTH2_9BACT</name>
<evidence type="ECO:0000313" key="2">
    <source>
        <dbReference type="Proteomes" id="UP000238823"/>
    </source>
</evidence>
<dbReference type="EMBL" id="PVNL01000042">
    <property type="protein sequence ID" value="PRQ08415.1"/>
    <property type="molecule type" value="Genomic_DNA"/>
</dbReference>
<comment type="caution">
    <text evidence="1">The sequence shown here is derived from an EMBL/GenBank/DDBJ whole genome shotgun (WGS) entry which is preliminary data.</text>
</comment>
<organism evidence="1 2">
    <name type="scientific">Enhygromyxa salina</name>
    <dbReference type="NCBI Taxonomy" id="215803"/>
    <lineage>
        <taxon>Bacteria</taxon>
        <taxon>Pseudomonadati</taxon>
        <taxon>Myxococcota</taxon>
        <taxon>Polyangia</taxon>
        <taxon>Nannocystales</taxon>
        <taxon>Nannocystaceae</taxon>
        <taxon>Enhygromyxa</taxon>
    </lineage>
</organism>
<proteinExistence type="predicted"/>